<dbReference type="EnsemblMetazoa" id="tetur24g01440.1">
    <property type="protein sequence ID" value="tetur24g01440.1"/>
    <property type="gene ID" value="tetur24g01440"/>
</dbReference>
<dbReference type="FunFam" id="2.40.50.140:FF:000041">
    <property type="entry name" value="Replication protein A subunit"/>
    <property type="match status" value="1"/>
</dbReference>
<dbReference type="GO" id="GO:0005634">
    <property type="term" value="C:nucleus"/>
    <property type="evidence" value="ECO:0007669"/>
    <property type="project" value="UniProtKB-SubCell"/>
</dbReference>
<evidence type="ECO:0000256" key="6">
    <source>
        <dbReference type="ARBA" id="ARBA00022771"/>
    </source>
</evidence>
<dbReference type="Proteomes" id="UP000015104">
    <property type="component" value="Unassembled WGS sequence"/>
</dbReference>
<keyword evidence="5" id="KW-0479">Metal-binding</keyword>
<evidence type="ECO:0000256" key="2">
    <source>
        <dbReference type="ARBA" id="ARBA00005690"/>
    </source>
</evidence>
<dbReference type="InterPro" id="IPR012340">
    <property type="entry name" value="NA-bd_OB-fold"/>
</dbReference>
<keyword evidence="4" id="KW-0235">DNA replication</keyword>
<sequence>MASCPIAALNLCRKNWIICGKVVAKSEIKQWSNLNGNGCFFNFVIADNTGCIKAIAFNIQCERFFQSVTLNNTYYITNGTVRETKKQFMELSNAYEIHLYSNAQITLAEDVVVKEPECKFIKIADLSDTPANELINIICVVKNVEDLEEYGIDKVNYKRNVVLIDDSESEVKLTLWNEKAQRFDCKEGCIIIAKRLKVSDYNGKNLMAIDVSHLEIDPDAPETATLKDWFFKHGTKMSKNRLTLEPKKINLQTIKKINSSVNVHCDATLIEIKACNFYVSCPDGCNKKLIEDESGLLYCDACKKVMMEGNQKLVLKVKIADFTASIDLTIYSEIIEALLKCKCEQLSILEMENRFDFESKFHRSLVLHMFAFDIKIKMVTRDGILCPEYIRIK</sequence>
<evidence type="ECO:0000259" key="12">
    <source>
        <dbReference type="Pfam" id="PF16900"/>
    </source>
</evidence>
<evidence type="ECO:0000259" key="10">
    <source>
        <dbReference type="Pfam" id="PF01336"/>
    </source>
</evidence>
<evidence type="ECO:0000259" key="11">
    <source>
        <dbReference type="Pfam" id="PF08646"/>
    </source>
</evidence>
<dbReference type="FunFam" id="2.40.50.140:FF:000064">
    <property type="entry name" value="Replication protein A subunit"/>
    <property type="match status" value="1"/>
</dbReference>
<proteinExistence type="inferred from homology"/>
<evidence type="ECO:0000256" key="5">
    <source>
        <dbReference type="ARBA" id="ARBA00022723"/>
    </source>
</evidence>
<reference evidence="14" key="1">
    <citation type="submission" date="2011-08" db="EMBL/GenBank/DDBJ databases">
        <authorList>
            <person name="Rombauts S."/>
        </authorList>
    </citation>
    <scope>NUCLEOTIDE SEQUENCE</scope>
    <source>
        <strain evidence="14">London</strain>
    </source>
</reference>
<dbReference type="EMBL" id="CAEY01000641">
    <property type="status" value="NOT_ANNOTATED_CDS"/>
    <property type="molecule type" value="Genomic_DNA"/>
</dbReference>
<comment type="subcellular location">
    <subcellularLocation>
        <location evidence="1">Nucleus</location>
    </subcellularLocation>
</comment>
<protein>
    <recommendedName>
        <fullName evidence="3">Replication protein A 70 kDa DNA-binding subunit</fullName>
    </recommendedName>
</protein>
<dbReference type="eggNOG" id="KOG0851">
    <property type="taxonomic scope" value="Eukaryota"/>
</dbReference>
<reference evidence="13" key="2">
    <citation type="submission" date="2015-06" db="UniProtKB">
        <authorList>
            <consortium name="EnsemblMetazoa"/>
        </authorList>
    </citation>
    <scope>IDENTIFICATION</scope>
</reference>
<keyword evidence="9" id="KW-0539">Nucleus</keyword>
<dbReference type="PANTHER" id="PTHR47165:SF4">
    <property type="entry name" value="OS03G0429900 PROTEIN"/>
    <property type="match status" value="1"/>
</dbReference>
<keyword evidence="8" id="KW-0238">DNA-binding</keyword>
<dbReference type="PANTHER" id="PTHR47165">
    <property type="entry name" value="OS03G0429900 PROTEIN"/>
    <property type="match status" value="1"/>
</dbReference>
<comment type="similarity">
    <text evidence="2">Belongs to the replication factor A protein 1 family.</text>
</comment>
<name>T1KWF4_TETUR</name>
<keyword evidence="6" id="KW-0863">Zinc-finger</keyword>
<keyword evidence="7" id="KW-0862">Zinc</keyword>
<feature type="domain" description="Replication protein A OB" evidence="12">
    <location>
        <begin position="123"/>
        <end position="216"/>
    </location>
</feature>
<dbReference type="Pfam" id="PF08646">
    <property type="entry name" value="Rep_fac-A_C"/>
    <property type="match status" value="1"/>
</dbReference>
<dbReference type="InterPro" id="IPR031657">
    <property type="entry name" value="REPA_OB_2"/>
</dbReference>
<dbReference type="Pfam" id="PF01336">
    <property type="entry name" value="tRNA_anti-codon"/>
    <property type="match status" value="1"/>
</dbReference>
<dbReference type="GO" id="GO:0006260">
    <property type="term" value="P:DNA replication"/>
    <property type="evidence" value="ECO:0007669"/>
    <property type="project" value="UniProtKB-KW"/>
</dbReference>
<accession>T1KWF4</accession>
<organism evidence="13 14">
    <name type="scientific">Tetranychus urticae</name>
    <name type="common">Two-spotted spider mite</name>
    <dbReference type="NCBI Taxonomy" id="32264"/>
    <lineage>
        <taxon>Eukaryota</taxon>
        <taxon>Metazoa</taxon>
        <taxon>Ecdysozoa</taxon>
        <taxon>Arthropoda</taxon>
        <taxon>Chelicerata</taxon>
        <taxon>Arachnida</taxon>
        <taxon>Acari</taxon>
        <taxon>Acariformes</taxon>
        <taxon>Trombidiformes</taxon>
        <taxon>Prostigmata</taxon>
        <taxon>Eleutherengona</taxon>
        <taxon>Raphignathae</taxon>
        <taxon>Tetranychoidea</taxon>
        <taxon>Tetranychidae</taxon>
        <taxon>Tetranychus</taxon>
    </lineage>
</organism>
<evidence type="ECO:0000256" key="8">
    <source>
        <dbReference type="ARBA" id="ARBA00023125"/>
    </source>
</evidence>
<evidence type="ECO:0000313" key="14">
    <source>
        <dbReference type="Proteomes" id="UP000015104"/>
    </source>
</evidence>
<dbReference type="AlphaFoldDB" id="T1KWF4"/>
<dbReference type="GO" id="GO:0008270">
    <property type="term" value="F:zinc ion binding"/>
    <property type="evidence" value="ECO:0007669"/>
    <property type="project" value="UniProtKB-KW"/>
</dbReference>
<evidence type="ECO:0000256" key="7">
    <source>
        <dbReference type="ARBA" id="ARBA00022833"/>
    </source>
</evidence>
<evidence type="ECO:0000256" key="1">
    <source>
        <dbReference type="ARBA" id="ARBA00004123"/>
    </source>
</evidence>
<dbReference type="GO" id="GO:0003677">
    <property type="term" value="F:DNA binding"/>
    <property type="evidence" value="ECO:0007669"/>
    <property type="project" value="UniProtKB-KW"/>
</dbReference>
<dbReference type="CDD" id="cd04474">
    <property type="entry name" value="RPA1_DBD_A"/>
    <property type="match status" value="1"/>
</dbReference>
<evidence type="ECO:0000256" key="9">
    <source>
        <dbReference type="ARBA" id="ARBA00023242"/>
    </source>
</evidence>
<evidence type="ECO:0000313" key="13">
    <source>
        <dbReference type="EnsemblMetazoa" id="tetur24g01440.1"/>
    </source>
</evidence>
<dbReference type="InterPro" id="IPR013955">
    <property type="entry name" value="Rep_factor-A_C"/>
</dbReference>
<evidence type="ECO:0000256" key="4">
    <source>
        <dbReference type="ARBA" id="ARBA00022705"/>
    </source>
</evidence>
<dbReference type="Gene3D" id="2.40.50.140">
    <property type="entry name" value="Nucleic acid-binding proteins"/>
    <property type="match status" value="3"/>
</dbReference>
<dbReference type="SUPFAM" id="SSF50249">
    <property type="entry name" value="Nucleic acid-binding proteins"/>
    <property type="match status" value="3"/>
</dbReference>
<dbReference type="Pfam" id="PF16900">
    <property type="entry name" value="REPA_OB_2"/>
    <property type="match status" value="1"/>
</dbReference>
<dbReference type="InterPro" id="IPR004365">
    <property type="entry name" value="NA-bd_OB_tRNA"/>
</dbReference>
<feature type="domain" description="Replication factor A C-terminal" evidence="11">
    <location>
        <begin position="265"/>
        <end position="378"/>
    </location>
</feature>
<evidence type="ECO:0000256" key="3">
    <source>
        <dbReference type="ARBA" id="ARBA00019850"/>
    </source>
</evidence>
<feature type="domain" description="OB" evidence="10">
    <location>
        <begin position="17"/>
        <end position="94"/>
    </location>
</feature>
<dbReference type="STRING" id="32264.T1KWF4"/>
<keyword evidence="14" id="KW-1185">Reference proteome</keyword>
<dbReference type="CDD" id="cd04475">
    <property type="entry name" value="RPA1_DBD_B"/>
    <property type="match status" value="1"/>
</dbReference>
<dbReference type="HOGENOM" id="CLU_012393_4_1_1"/>